<dbReference type="EMBL" id="WTYD01000002">
    <property type="protein sequence ID" value="MXO54923.1"/>
    <property type="molecule type" value="Genomic_DNA"/>
</dbReference>
<accession>A0A844YCG2</accession>
<gene>
    <name evidence="1" type="ORF">GRI47_13030</name>
</gene>
<evidence type="ECO:0000313" key="2">
    <source>
        <dbReference type="Proteomes" id="UP000430272"/>
    </source>
</evidence>
<name>A0A844YCG2_9SPHN</name>
<proteinExistence type="predicted"/>
<dbReference type="AlphaFoldDB" id="A0A844YCG2"/>
<sequence length="237" mass="26740">MKAIIETMPDHFAPDEHNLLPDGKRYKAPDHSVLGGSLLIERKSRSDDLSEKVVRRLTKLGLAQGWRGGAYGKHRLDRIMSDFPNLVAANREITDYIFRQMLKRLREANKKFIVFAKHNPAAHSTRVVIVSDHSTQPGGNAADEAFIGRKMGGYSPADDNIPYVDAVILLKHPSYVFDEENSYWLKCLIRGSLSEQNRDKVVHLASKIHNSFALIPEFTQALTKLRMSAFRVTLISS</sequence>
<protein>
    <submittedName>
        <fullName evidence="1">Uncharacterized protein</fullName>
    </submittedName>
</protein>
<evidence type="ECO:0000313" key="1">
    <source>
        <dbReference type="EMBL" id="MXO54923.1"/>
    </source>
</evidence>
<dbReference type="RefSeq" id="WP_344870249.1">
    <property type="nucleotide sequence ID" value="NZ_BAABDV010000001.1"/>
</dbReference>
<keyword evidence="2" id="KW-1185">Reference proteome</keyword>
<reference evidence="1 2" key="1">
    <citation type="submission" date="2019-12" db="EMBL/GenBank/DDBJ databases">
        <title>Genomic-based taxomic classification of the family Erythrobacteraceae.</title>
        <authorList>
            <person name="Xu L."/>
        </authorList>
    </citation>
    <scope>NUCLEOTIDE SEQUENCE [LARGE SCALE GENOMIC DNA]</scope>
    <source>
        <strain evidence="1 2">JCM 17468</strain>
    </source>
</reference>
<dbReference type="Proteomes" id="UP000430272">
    <property type="component" value="Unassembled WGS sequence"/>
</dbReference>
<comment type="caution">
    <text evidence="1">The sequence shown here is derived from an EMBL/GenBank/DDBJ whole genome shotgun (WGS) entry which is preliminary data.</text>
</comment>
<organism evidence="1 2">
    <name type="scientific">Qipengyuania pelagi</name>
    <dbReference type="NCBI Taxonomy" id="994320"/>
    <lineage>
        <taxon>Bacteria</taxon>
        <taxon>Pseudomonadati</taxon>
        <taxon>Pseudomonadota</taxon>
        <taxon>Alphaproteobacteria</taxon>
        <taxon>Sphingomonadales</taxon>
        <taxon>Erythrobacteraceae</taxon>
        <taxon>Qipengyuania</taxon>
    </lineage>
</organism>